<dbReference type="Gene3D" id="1.20.1280.70">
    <property type="entry name" value="Exonuclease ExoI, domain 3"/>
    <property type="match status" value="1"/>
</dbReference>
<keyword evidence="10" id="KW-0238">DNA-binding</keyword>
<comment type="subunit">
    <text evidence="12">Monomer. Interacts with ssb (via C-terminus); this interaction stimulates the exonuclease activity by recruiting the enzyme to its substrate.</text>
</comment>
<evidence type="ECO:0000256" key="11">
    <source>
        <dbReference type="ARBA" id="ARBA00023204"/>
    </source>
</evidence>
<dbReference type="NCBIfam" id="NF008746">
    <property type="entry name" value="PRK11779.1"/>
    <property type="match status" value="1"/>
</dbReference>
<reference evidence="19" key="1">
    <citation type="submission" date="2016-10" db="EMBL/GenBank/DDBJ databases">
        <authorList>
            <person name="Varghese N."/>
            <person name="Submissions S."/>
        </authorList>
    </citation>
    <scope>NUCLEOTIDE SEQUENCE [LARGE SCALE GENOMIC DNA]</scope>
    <source>
        <strain evidence="19">DSM 7165</strain>
    </source>
</reference>
<evidence type="ECO:0000256" key="7">
    <source>
        <dbReference type="ARBA" id="ARBA00022801"/>
    </source>
</evidence>
<keyword evidence="8 13" id="KW-0269">Exonuclease</keyword>
<keyword evidence="11 13" id="KW-0234">DNA repair</keyword>
<dbReference type="STRING" id="64971.SAMN05421831_103222"/>
<comment type="catalytic activity">
    <reaction evidence="1 13">
        <text>Exonucleolytic cleavage in the 3'- to 5'-direction to yield nucleoside 5'-phosphates.</text>
        <dbReference type="EC" id="3.1.11.1"/>
    </reaction>
</comment>
<dbReference type="GO" id="GO:0003677">
    <property type="term" value="F:DNA binding"/>
    <property type="evidence" value="ECO:0007669"/>
    <property type="project" value="UniProtKB-KW"/>
</dbReference>
<dbReference type="InterPro" id="IPR013520">
    <property type="entry name" value="Ribonucl_H"/>
</dbReference>
<dbReference type="FunFam" id="3.30.420.10:FF:000033">
    <property type="entry name" value="Exodeoxyribonuclease I"/>
    <property type="match status" value="1"/>
</dbReference>
<dbReference type="EMBL" id="FNYH01000003">
    <property type="protein sequence ID" value="SEI52941.1"/>
    <property type="molecule type" value="Genomic_DNA"/>
</dbReference>
<dbReference type="SUPFAM" id="SSF53098">
    <property type="entry name" value="Ribonuclease H-like"/>
    <property type="match status" value="1"/>
</dbReference>
<sequence length="486" mass="55870">MTKPSLLWHDYETWGADPRLDRPAQFAAVRTDEDLNPIGEPINLLCQPANDFIPHPQACLVTGIRPQDALQEGMPEADFARCIHEAMSQTATCSLGYNTLRFDDEFTRHLLYRNFYDPYSREYAQGNSRWDLIDVMRAAYALRPQGMEWPLHPDQTPSFRLEDLTAANGIEHGQAHDALADVYATLAMARLLRQAQPKFYQYLFAHRTKYSIQQQIQAHPQKPWVHVSSRYPASRACTSVILLLGWDKTNKNAAFAFDLRQDPRVLLDLSVEAIQANLFTPQNQLPAGQERIGLKQVHINKCPVLLPVKALDAAACERAQIDMATCEHHWHWLLQQDLVALEAKLQGVFSKQAFNDQGDPDLMLYSGGFFSAHDKRQMQQIQATPVEALADLALPFQDIRLPEMLFRYRARNYPQTLSLQEQQTWDQYRWQKLHAEQETSLTLAGFQQTLMQLEAEGIDREQALMLQDLVYYVESILPYDLMQDDR</sequence>
<dbReference type="GO" id="GO:0006281">
    <property type="term" value="P:DNA repair"/>
    <property type="evidence" value="ECO:0007669"/>
    <property type="project" value="UniProtKB-KW"/>
</dbReference>
<dbReference type="PIRSF" id="PIRSF000977">
    <property type="entry name" value="Exodeoxyribonuclease_I"/>
    <property type="match status" value="1"/>
</dbReference>
<evidence type="ECO:0000313" key="18">
    <source>
        <dbReference type="EMBL" id="SEI52941.1"/>
    </source>
</evidence>
<dbReference type="InterPro" id="IPR058561">
    <property type="entry name" value="Exonuc_1_C"/>
</dbReference>
<feature type="binding site" evidence="14">
    <location>
        <position position="160"/>
    </location>
    <ligand>
        <name>substrate</name>
    </ligand>
</feature>
<keyword evidence="4 13" id="KW-0540">Nuclease</keyword>
<keyword evidence="9 15" id="KW-0460">Magnesium</keyword>
<dbReference type="Pfam" id="PF26016">
    <property type="entry name" value="ExoI_C"/>
    <property type="match status" value="1"/>
</dbReference>
<dbReference type="GO" id="GO:0046872">
    <property type="term" value="F:metal ion binding"/>
    <property type="evidence" value="ECO:0007669"/>
    <property type="project" value="UniProtKB-KW"/>
</dbReference>
<protein>
    <recommendedName>
        <fullName evidence="3 13">Exodeoxyribonuclease I</fullName>
        <ecNumber evidence="2 13">3.1.11.1</ecNumber>
    </recommendedName>
</protein>
<evidence type="ECO:0000256" key="2">
    <source>
        <dbReference type="ARBA" id="ARBA00012108"/>
    </source>
</evidence>
<dbReference type="Gene3D" id="1.10.287.1240">
    <property type="match status" value="1"/>
</dbReference>
<comment type="cofactor">
    <cofactor evidence="15">
        <name>Mg(2+)</name>
        <dbReference type="ChEBI" id="CHEBI:18420"/>
    </cofactor>
    <text evidence="15">Binds 2 Mg(2+) ions per monomer.</text>
</comment>
<dbReference type="OrthoDB" id="9763470at2"/>
<dbReference type="EC" id="3.1.11.1" evidence="2 13"/>
<evidence type="ECO:0000256" key="8">
    <source>
        <dbReference type="ARBA" id="ARBA00022839"/>
    </source>
</evidence>
<evidence type="ECO:0000256" key="12">
    <source>
        <dbReference type="ARBA" id="ARBA00046792"/>
    </source>
</evidence>
<evidence type="ECO:0000313" key="19">
    <source>
        <dbReference type="Proteomes" id="UP000242999"/>
    </source>
</evidence>
<feature type="binding site" evidence="15">
    <location>
        <position position="12"/>
    </location>
    <ligand>
        <name>Mg(2+)</name>
        <dbReference type="ChEBI" id="CHEBI:18420"/>
        <label>2</label>
    </ligand>
</feature>
<dbReference type="InterPro" id="IPR038649">
    <property type="entry name" value="EXOI_SH3_sf"/>
</dbReference>
<evidence type="ECO:0000256" key="10">
    <source>
        <dbReference type="ARBA" id="ARBA00023125"/>
    </source>
</evidence>
<evidence type="ECO:0000256" key="13">
    <source>
        <dbReference type="PIRNR" id="PIRNR000977"/>
    </source>
</evidence>
<dbReference type="Gene3D" id="3.30.1520.20">
    <property type="entry name" value="Exonuclease ExoI, domain 2"/>
    <property type="match status" value="1"/>
</dbReference>
<dbReference type="RefSeq" id="WP_093308870.1">
    <property type="nucleotide sequence ID" value="NZ_FNYH01000003.1"/>
</dbReference>
<dbReference type="CDD" id="cd06138">
    <property type="entry name" value="ExoI_N"/>
    <property type="match status" value="1"/>
</dbReference>
<dbReference type="Pfam" id="PF08411">
    <property type="entry name" value="ExoI_SH3"/>
    <property type="match status" value="1"/>
</dbReference>
<dbReference type="InterPro" id="IPR013620">
    <property type="entry name" value="Exonuc_1_SH3"/>
</dbReference>
<proteinExistence type="predicted"/>
<gene>
    <name evidence="18" type="ORF">SAMN05421831_103222</name>
</gene>
<dbReference type="PROSITE" id="PS51784">
    <property type="entry name" value="EXOI_SH3"/>
    <property type="match status" value="1"/>
</dbReference>
<accession>A0A1H6RAU9</accession>
<evidence type="ECO:0000256" key="15">
    <source>
        <dbReference type="PIRSR" id="PIRSR000977-2"/>
    </source>
</evidence>
<dbReference type="Proteomes" id="UP000242999">
    <property type="component" value="Unassembled WGS sequence"/>
</dbReference>
<evidence type="ECO:0000259" key="17">
    <source>
        <dbReference type="PROSITE" id="PS51785"/>
    </source>
</evidence>
<evidence type="ECO:0000256" key="9">
    <source>
        <dbReference type="ARBA" id="ARBA00022842"/>
    </source>
</evidence>
<feature type="domain" description="ExoI C-terminal" evidence="17">
    <location>
        <begin position="356"/>
        <end position="477"/>
    </location>
</feature>
<dbReference type="InterPro" id="IPR034747">
    <property type="entry name" value="EXOI_SH3"/>
</dbReference>
<evidence type="ECO:0000256" key="6">
    <source>
        <dbReference type="ARBA" id="ARBA00022763"/>
    </source>
</evidence>
<organism evidence="18 19">
    <name type="scientific">Allopseudospirillum japonicum</name>
    <dbReference type="NCBI Taxonomy" id="64971"/>
    <lineage>
        <taxon>Bacteria</taxon>
        <taxon>Pseudomonadati</taxon>
        <taxon>Pseudomonadota</taxon>
        <taxon>Gammaproteobacteria</taxon>
        <taxon>Oceanospirillales</taxon>
        <taxon>Oceanospirillaceae</taxon>
        <taxon>Allopseudospirillum</taxon>
    </lineage>
</organism>
<feature type="binding site" evidence="14">
    <location>
        <position position="12"/>
    </location>
    <ligand>
        <name>substrate</name>
    </ligand>
</feature>
<keyword evidence="5 15" id="KW-0479">Metal-binding</keyword>
<evidence type="ECO:0000256" key="4">
    <source>
        <dbReference type="ARBA" id="ARBA00022722"/>
    </source>
</evidence>
<keyword evidence="7 13" id="KW-0378">Hydrolase</keyword>
<name>A0A1H6RAU9_9GAMM</name>
<dbReference type="FunFam" id="1.20.1280.70:FF:000001">
    <property type="entry name" value="Exodeoxyribonuclease I"/>
    <property type="match status" value="1"/>
</dbReference>
<dbReference type="AlphaFoldDB" id="A0A1H6RAU9"/>
<dbReference type="PROSITE" id="PS51785">
    <property type="entry name" value="EXOI_C"/>
    <property type="match status" value="1"/>
</dbReference>
<evidence type="ECO:0000256" key="1">
    <source>
        <dbReference type="ARBA" id="ARBA00000563"/>
    </source>
</evidence>
<evidence type="ECO:0000259" key="16">
    <source>
        <dbReference type="PROSITE" id="PS51784"/>
    </source>
</evidence>
<keyword evidence="19" id="KW-1185">Reference proteome</keyword>
<dbReference type="InterPro" id="IPR012337">
    <property type="entry name" value="RNaseH-like_sf"/>
</dbReference>
<evidence type="ECO:0000256" key="14">
    <source>
        <dbReference type="PIRSR" id="PIRSR000977-1"/>
    </source>
</evidence>
<feature type="binding site" evidence="15">
    <location>
        <position position="10"/>
    </location>
    <ligand>
        <name>Mg(2+)</name>
        <dbReference type="ChEBI" id="CHEBI:18420"/>
        <label>1</label>
    </ligand>
</feature>
<dbReference type="InterPro" id="IPR023607">
    <property type="entry name" value="Exodeoxyribonuclease_I"/>
</dbReference>
<evidence type="ECO:0000256" key="3">
    <source>
        <dbReference type="ARBA" id="ARBA00019900"/>
    </source>
</evidence>
<dbReference type="Pfam" id="PF00929">
    <property type="entry name" value="RNase_T"/>
    <property type="match status" value="1"/>
</dbReference>
<evidence type="ECO:0000256" key="5">
    <source>
        <dbReference type="ARBA" id="ARBA00022723"/>
    </source>
</evidence>
<dbReference type="InterPro" id="IPR036397">
    <property type="entry name" value="RNaseH_sf"/>
</dbReference>
<dbReference type="Gene3D" id="3.30.420.10">
    <property type="entry name" value="Ribonuclease H-like superfamily/Ribonuclease H"/>
    <property type="match status" value="1"/>
</dbReference>
<feature type="binding site" evidence="15">
    <location>
        <position position="181"/>
    </location>
    <ligand>
        <name>Mg(2+)</name>
        <dbReference type="ChEBI" id="CHEBI:18420"/>
        <label>2</label>
    </ligand>
</feature>
<feature type="domain" description="ExoI SH3-like" evidence="16">
    <location>
        <begin position="197"/>
        <end position="353"/>
    </location>
</feature>
<keyword evidence="6 13" id="KW-0227">DNA damage</keyword>
<dbReference type="GO" id="GO:0008310">
    <property type="term" value="F:single-stranded DNA 3'-5' DNA exonuclease activity"/>
    <property type="evidence" value="ECO:0007669"/>
    <property type="project" value="UniProtKB-EC"/>
</dbReference>